<dbReference type="FunFam" id="2.70.150.10:FF:000016">
    <property type="entry name" value="Calcium-transporting P-type ATPase putative"/>
    <property type="match status" value="1"/>
</dbReference>
<dbReference type="GO" id="GO:0005886">
    <property type="term" value="C:plasma membrane"/>
    <property type="evidence" value="ECO:0007669"/>
    <property type="project" value="UniProtKB-SubCell"/>
</dbReference>
<dbReference type="SUPFAM" id="SSF81660">
    <property type="entry name" value="Metal cation-transporting ATPase, ATP-binding domain N"/>
    <property type="match status" value="1"/>
</dbReference>
<dbReference type="InterPro" id="IPR023299">
    <property type="entry name" value="ATPase_P-typ_cyto_dom_N"/>
</dbReference>
<dbReference type="Proteomes" id="UP000294558">
    <property type="component" value="Unassembled WGS sequence"/>
</dbReference>
<dbReference type="RefSeq" id="WP_133867924.1">
    <property type="nucleotide sequence ID" value="NZ_SOAU01000001.1"/>
</dbReference>
<feature type="transmembrane region" description="Helical" evidence="12">
    <location>
        <begin position="870"/>
        <end position="889"/>
    </location>
</feature>
<dbReference type="InterPro" id="IPR036412">
    <property type="entry name" value="HAD-like_sf"/>
</dbReference>
<accession>A0A4R7HXM7</accession>
<feature type="transmembrane region" description="Helical" evidence="12">
    <location>
        <begin position="800"/>
        <end position="817"/>
    </location>
</feature>
<evidence type="ECO:0000256" key="5">
    <source>
        <dbReference type="ARBA" id="ARBA00022723"/>
    </source>
</evidence>
<comment type="caution">
    <text evidence="14">The sequence shown here is derived from an EMBL/GenBank/DDBJ whole genome shotgun (WGS) entry which is preliminary data.</text>
</comment>
<evidence type="ECO:0000256" key="11">
    <source>
        <dbReference type="ARBA" id="ARBA00049360"/>
    </source>
</evidence>
<dbReference type="SFLD" id="SFLDG00002">
    <property type="entry name" value="C1.7:_P-type_atpase_like"/>
    <property type="match status" value="1"/>
</dbReference>
<keyword evidence="10 12" id="KW-0472">Membrane</keyword>
<dbReference type="PANTHER" id="PTHR43294">
    <property type="entry name" value="SODIUM/POTASSIUM-TRANSPORTING ATPASE SUBUNIT ALPHA"/>
    <property type="match status" value="1"/>
</dbReference>
<dbReference type="PANTHER" id="PTHR43294:SF21">
    <property type="entry name" value="CATION TRANSPORTING ATPASE"/>
    <property type="match status" value="1"/>
</dbReference>
<dbReference type="GO" id="GO:0019829">
    <property type="term" value="F:ATPase-coupled monoatomic cation transmembrane transporter activity"/>
    <property type="evidence" value="ECO:0007669"/>
    <property type="project" value="UniProtKB-ARBA"/>
</dbReference>
<dbReference type="NCBIfam" id="TIGR01494">
    <property type="entry name" value="ATPase_P-type"/>
    <property type="match status" value="3"/>
</dbReference>
<dbReference type="InterPro" id="IPR004014">
    <property type="entry name" value="ATPase_P-typ_cation-transptr_N"/>
</dbReference>
<keyword evidence="15" id="KW-1185">Reference proteome</keyword>
<comment type="subcellular location">
    <subcellularLocation>
        <location evidence="1">Cell membrane</location>
        <topology evidence="1">Multi-pass membrane protein</topology>
    </subcellularLocation>
</comment>
<dbReference type="InterPro" id="IPR006068">
    <property type="entry name" value="ATPase_P-typ_cation-transptr_C"/>
</dbReference>
<dbReference type="Gene3D" id="2.70.150.10">
    <property type="entry name" value="Calcium-transporting ATPase, cytoplasmic transduction domain A"/>
    <property type="match status" value="1"/>
</dbReference>
<dbReference type="Pfam" id="PF13246">
    <property type="entry name" value="Cation_ATPase"/>
    <property type="match status" value="1"/>
</dbReference>
<name>A0A4R7HXM7_9ACTN</name>
<dbReference type="GO" id="GO:0046872">
    <property type="term" value="F:metal ion binding"/>
    <property type="evidence" value="ECO:0007669"/>
    <property type="project" value="UniProtKB-KW"/>
</dbReference>
<dbReference type="SMART" id="SM00831">
    <property type="entry name" value="Cation_ATPase_N"/>
    <property type="match status" value="1"/>
</dbReference>
<dbReference type="InterPro" id="IPR018303">
    <property type="entry name" value="ATPase_P-typ_P_site"/>
</dbReference>
<dbReference type="EMBL" id="SOAU01000001">
    <property type="protein sequence ID" value="TDT15480.1"/>
    <property type="molecule type" value="Genomic_DNA"/>
</dbReference>
<protein>
    <submittedName>
        <fullName evidence="14">P-type E1-E2 ATPase</fullName>
    </submittedName>
</protein>
<evidence type="ECO:0000256" key="3">
    <source>
        <dbReference type="ARBA" id="ARBA00022475"/>
    </source>
</evidence>
<keyword evidence="5" id="KW-0479">Metal-binding</keyword>
<feature type="transmembrane region" description="Helical" evidence="12">
    <location>
        <begin position="766"/>
        <end position="785"/>
    </location>
</feature>
<dbReference type="GO" id="GO:0098662">
    <property type="term" value="P:inorganic cation transmembrane transport"/>
    <property type="evidence" value="ECO:0007669"/>
    <property type="project" value="UniProtKB-ARBA"/>
</dbReference>
<keyword evidence="8" id="KW-1278">Translocase</keyword>
<evidence type="ECO:0000256" key="8">
    <source>
        <dbReference type="ARBA" id="ARBA00022967"/>
    </source>
</evidence>
<feature type="domain" description="Cation-transporting P-type ATPase N-terminal" evidence="13">
    <location>
        <begin position="7"/>
        <end position="81"/>
    </location>
</feature>
<dbReference type="PROSITE" id="PS00154">
    <property type="entry name" value="ATPASE_E1_E2"/>
    <property type="match status" value="1"/>
</dbReference>
<comment type="similarity">
    <text evidence="2">Belongs to the cation transport ATPase (P-type) (TC 3.A.3) family. Type IIA subfamily.</text>
</comment>
<evidence type="ECO:0000256" key="12">
    <source>
        <dbReference type="SAM" id="Phobius"/>
    </source>
</evidence>
<dbReference type="AlphaFoldDB" id="A0A4R7HXM7"/>
<proteinExistence type="inferred from homology"/>
<dbReference type="Gene3D" id="3.40.1110.10">
    <property type="entry name" value="Calcium-transporting ATPase, cytoplasmic domain N"/>
    <property type="match status" value="1"/>
</dbReference>
<dbReference type="InterPro" id="IPR001757">
    <property type="entry name" value="P_typ_ATPase"/>
</dbReference>
<reference evidence="14 15" key="1">
    <citation type="submission" date="2019-03" db="EMBL/GenBank/DDBJ databases">
        <title>Sequencing the genomes of 1000 actinobacteria strains.</title>
        <authorList>
            <person name="Klenk H.-P."/>
        </authorList>
    </citation>
    <scope>NUCLEOTIDE SEQUENCE [LARGE SCALE GENOMIC DNA]</scope>
    <source>
        <strain evidence="14 15">DSM 18936</strain>
    </source>
</reference>
<dbReference type="InterPro" id="IPR050510">
    <property type="entry name" value="Cation_transp_ATPase_P-type"/>
</dbReference>
<feature type="transmembrane region" description="Helical" evidence="12">
    <location>
        <begin position="724"/>
        <end position="746"/>
    </location>
</feature>
<dbReference type="InterPro" id="IPR059000">
    <property type="entry name" value="ATPase_P-type_domA"/>
</dbReference>
<evidence type="ECO:0000256" key="6">
    <source>
        <dbReference type="ARBA" id="ARBA00022741"/>
    </source>
</evidence>
<evidence type="ECO:0000256" key="9">
    <source>
        <dbReference type="ARBA" id="ARBA00022989"/>
    </source>
</evidence>
<evidence type="ECO:0000259" key="13">
    <source>
        <dbReference type="SMART" id="SM00831"/>
    </source>
</evidence>
<dbReference type="InterPro" id="IPR023298">
    <property type="entry name" value="ATPase_P-typ_TM_dom_sf"/>
</dbReference>
<dbReference type="SFLD" id="SFLDF00027">
    <property type="entry name" value="p-type_atpase"/>
    <property type="match status" value="1"/>
</dbReference>
<dbReference type="Gene3D" id="1.20.1110.10">
    <property type="entry name" value="Calcium-transporting ATPase, transmembrane domain"/>
    <property type="match status" value="2"/>
</dbReference>
<keyword evidence="7" id="KW-0067">ATP-binding</keyword>
<evidence type="ECO:0000256" key="1">
    <source>
        <dbReference type="ARBA" id="ARBA00004651"/>
    </source>
</evidence>
<dbReference type="InterPro" id="IPR023214">
    <property type="entry name" value="HAD_sf"/>
</dbReference>
<keyword evidence="4 12" id="KW-0812">Transmembrane</keyword>
<feature type="transmembrane region" description="Helical" evidence="12">
    <location>
        <begin position="286"/>
        <end position="312"/>
    </location>
</feature>
<dbReference type="GO" id="GO:0046873">
    <property type="term" value="F:metal ion transmembrane transporter activity"/>
    <property type="evidence" value="ECO:0007669"/>
    <property type="project" value="UniProtKB-ARBA"/>
</dbReference>
<evidence type="ECO:0000256" key="4">
    <source>
        <dbReference type="ARBA" id="ARBA00022692"/>
    </source>
</evidence>
<gene>
    <name evidence="14" type="ORF">BDK89_1051</name>
</gene>
<dbReference type="InterPro" id="IPR008250">
    <property type="entry name" value="ATPase_P-typ_transduc_dom_A_sf"/>
</dbReference>
<feature type="transmembrane region" description="Helical" evidence="12">
    <location>
        <begin position="255"/>
        <end position="274"/>
    </location>
</feature>
<evidence type="ECO:0000256" key="2">
    <source>
        <dbReference type="ARBA" id="ARBA00005675"/>
    </source>
</evidence>
<dbReference type="OrthoDB" id="9814270at2"/>
<keyword evidence="9 12" id="KW-1133">Transmembrane helix</keyword>
<feature type="transmembrane region" description="Helical" evidence="12">
    <location>
        <begin position="838"/>
        <end position="858"/>
    </location>
</feature>
<keyword evidence="3" id="KW-1003">Cell membrane</keyword>
<organism evidence="14 15">
    <name type="scientific">Ilumatobacter fluminis</name>
    <dbReference type="NCBI Taxonomy" id="467091"/>
    <lineage>
        <taxon>Bacteria</taxon>
        <taxon>Bacillati</taxon>
        <taxon>Actinomycetota</taxon>
        <taxon>Acidimicrobiia</taxon>
        <taxon>Acidimicrobiales</taxon>
        <taxon>Ilumatobacteraceae</taxon>
        <taxon>Ilumatobacter</taxon>
    </lineage>
</organism>
<dbReference type="SUPFAM" id="SSF81653">
    <property type="entry name" value="Calcium ATPase, transduction domain A"/>
    <property type="match status" value="1"/>
</dbReference>
<evidence type="ECO:0000256" key="7">
    <source>
        <dbReference type="ARBA" id="ARBA00022840"/>
    </source>
</evidence>
<comment type="catalytic activity">
    <reaction evidence="11">
        <text>ATP + H2O = ADP + phosphate + H(+)</text>
        <dbReference type="Rhea" id="RHEA:13065"/>
        <dbReference type="ChEBI" id="CHEBI:15377"/>
        <dbReference type="ChEBI" id="CHEBI:15378"/>
        <dbReference type="ChEBI" id="CHEBI:30616"/>
        <dbReference type="ChEBI" id="CHEBI:43474"/>
        <dbReference type="ChEBI" id="CHEBI:456216"/>
    </reaction>
</comment>
<evidence type="ECO:0000256" key="10">
    <source>
        <dbReference type="ARBA" id="ARBA00023136"/>
    </source>
</evidence>
<feature type="transmembrane region" description="Helical" evidence="12">
    <location>
        <begin position="88"/>
        <end position="108"/>
    </location>
</feature>
<sequence>MNAPASAPWTITGDEVVAALDSDIVRGLDDAQASGRLERDGPNELVEAPPVPFSERVVAQFKDPLVALLLAAIVISLIAWIAEGAEGFPIEPVVIATIVILNAALGLWQEMRTEQAVAALKDMTSPHALVIRNGRVVEILSSELVVGDVLALEEGDAVSADCRMVDSAGLDVAEAPLTGESQPVTKTTDPLATDTALADRTNMVYSGTAVTRGRGRAVVVATGMRTEIGKIAELLGAADSGETPLQRQISWLGKMLGILVVCLSVVVVGSVLLTSDDRSFTGVIDALVVGVSLAVAAVPEGLLAIMSIVLALGVQRMAEHGAIVKRLSSVETLGSASVICTDKTGTLTRNEMTVVAAVVGDVEIEITGVGYRPIGDAVLNGERLQSGPIAAELRYLLAAGALASDAAIESDGDDQWDVRGDPTEIAFLVAEHKVADVAAREARFDRLDVVPFTSERKMMTTLQRDGDDERMLMISKGAPDVLLDRCTRERRDGDDLPLDDERRAALLATVDGLADRALRTLAVAYREVERGATTIGPDHEEDMVWLGVVGIVDPPRDEVADSIREAHEAGIQVVMITGDHPRTAQRIADQLDVDAVHARVEPDDKLRIVAELQADGNVVSMTGDGVNDAPALRTADIGVAMGITGTEVSKEAADVILTDDNFSTILRAVREGREIFADLQKVIRYLLASNTGEVLVMLFGVLGAGLIGLDAVEGELAVPLLATQILWINLLTDSALAMALGVDPAVDEVMSRPPRGMEDRVIDKPMMVTIGLIGLVSSFVALLAFDLEMPGGFIEGDGDITTARTMVFTTLVIAQVGNAFNSRSDVVSAFVRPFENRLLWLAVAVTVLLQVAVVHLPFLNDAFDTVPLDAERWAVCCALAAVVLAAGEIRKVFTRAAMRRQPALS</sequence>
<feature type="transmembrane region" description="Helical" evidence="12">
    <location>
        <begin position="65"/>
        <end position="82"/>
    </location>
</feature>
<dbReference type="Pfam" id="PF00122">
    <property type="entry name" value="E1-E2_ATPase"/>
    <property type="match status" value="1"/>
</dbReference>
<dbReference type="GO" id="GO:0015662">
    <property type="term" value="F:P-type ion transporter activity"/>
    <property type="evidence" value="ECO:0007669"/>
    <property type="project" value="UniProtKB-ARBA"/>
</dbReference>
<dbReference type="PRINTS" id="PR00121">
    <property type="entry name" value="NAKATPASE"/>
</dbReference>
<dbReference type="GO" id="GO:0005524">
    <property type="term" value="F:ATP binding"/>
    <property type="evidence" value="ECO:0007669"/>
    <property type="project" value="UniProtKB-KW"/>
</dbReference>
<dbReference type="GO" id="GO:0016887">
    <property type="term" value="F:ATP hydrolysis activity"/>
    <property type="evidence" value="ECO:0007669"/>
    <property type="project" value="InterPro"/>
</dbReference>
<dbReference type="InterPro" id="IPR044492">
    <property type="entry name" value="P_typ_ATPase_HD_dom"/>
</dbReference>
<dbReference type="Gene3D" id="3.40.50.1000">
    <property type="entry name" value="HAD superfamily/HAD-like"/>
    <property type="match status" value="1"/>
</dbReference>
<feature type="transmembrane region" description="Helical" evidence="12">
    <location>
        <begin position="694"/>
        <end position="712"/>
    </location>
</feature>
<evidence type="ECO:0000313" key="15">
    <source>
        <dbReference type="Proteomes" id="UP000294558"/>
    </source>
</evidence>
<dbReference type="Pfam" id="PF00690">
    <property type="entry name" value="Cation_ATPase_N"/>
    <property type="match status" value="1"/>
</dbReference>
<dbReference type="SFLD" id="SFLDS00003">
    <property type="entry name" value="Haloacid_Dehalogenase"/>
    <property type="match status" value="1"/>
</dbReference>
<dbReference type="PRINTS" id="PR00119">
    <property type="entry name" value="CATATPASE"/>
</dbReference>
<keyword evidence="6" id="KW-0547">Nucleotide-binding</keyword>
<dbReference type="SUPFAM" id="SSF56784">
    <property type="entry name" value="HAD-like"/>
    <property type="match status" value="1"/>
</dbReference>
<dbReference type="SUPFAM" id="SSF81665">
    <property type="entry name" value="Calcium ATPase, transmembrane domain M"/>
    <property type="match status" value="1"/>
</dbReference>
<evidence type="ECO:0000313" key="14">
    <source>
        <dbReference type="EMBL" id="TDT15480.1"/>
    </source>
</evidence>
<dbReference type="Pfam" id="PF00689">
    <property type="entry name" value="Cation_ATPase_C"/>
    <property type="match status" value="1"/>
</dbReference>